<dbReference type="OrthoDB" id="832379at2"/>
<proteinExistence type="predicted"/>
<dbReference type="AlphaFoldDB" id="A0A1B1Y4V2"/>
<protein>
    <submittedName>
        <fullName evidence="2">Uncharacterized protein</fullName>
    </submittedName>
</protein>
<dbReference type="EMBL" id="CP014224">
    <property type="protein sequence ID" value="ANW95767.1"/>
    <property type="molecule type" value="Genomic_DNA"/>
</dbReference>
<keyword evidence="3" id="KW-1185">Reference proteome</keyword>
<evidence type="ECO:0000313" key="3">
    <source>
        <dbReference type="Proteomes" id="UP000092967"/>
    </source>
</evidence>
<feature type="coiled-coil region" evidence="1">
    <location>
        <begin position="123"/>
        <end position="150"/>
    </location>
</feature>
<dbReference type="KEGG" id="wfu:AXE80_05500"/>
<gene>
    <name evidence="2" type="ORF">AXE80_05500</name>
</gene>
<dbReference type="Proteomes" id="UP000092967">
    <property type="component" value="Chromosome"/>
</dbReference>
<dbReference type="RefSeq" id="WP_068825221.1">
    <property type="nucleotide sequence ID" value="NZ_CP014224.1"/>
</dbReference>
<dbReference type="STRING" id="1790137.AXE80_05500"/>
<accession>A0A1B1Y4V2</accession>
<evidence type="ECO:0000313" key="2">
    <source>
        <dbReference type="EMBL" id="ANW95767.1"/>
    </source>
</evidence>
<keyword evidence="1" id="KW-0175">Coiled coil</keyword>
<name>A0A1B1Y4V2_9FLAO</name>
<dbReference type="PROSITE" id="PS51257">
    <property type="entry name" value="PROKAR_LIPOPROTEIN"/>
    <property type="match status" value="1"/>
</dbReference>
<evidence type="ECO:0000256" key="1">
    <source>
        <dbReference type="SAM" id="Coils"/>
    </source>
</evidence>
<reference evidence="2 3" key="1">
    <citation type="submission" date="2016-02" db="EMBL/GenBank/DDBJ databases">
        <authorList>
            <person name="Wen L."/>
            <person name="He K."/>
            <person name="Yang H."/>
        </authorList>
    </citation>
    <scope>NUCLEOTIDE SEQUENCE [LARGE SCALE GENOMIC DNA]</scope>
    <source>
        <strain evidence="2 3">CZ1127</strain>
    </source>
</reference>
<organism evidence="2 3">
    <name type="scientific">Wenyingzhuangia fucanilytica</name>
    <dbReference type="NCBI Taxonomy" id="1790137"/>
    <lineage>
        <taxon>Bacteria</taxon>
        <taxon>Pseudomonadati</taxon>
        <taxon>Bacteroidota</taxon>
        <taxon>Flavobacteriia</taxon>
        <taxon>Flavobacteriales</taxon>
        <taxon>Flavobacteriaceae</taxon>
        <taxon>Wenyingzhuangia</taxon>
    </lineage>
</organism>
<sequence>MKTLKLITALMFVSFLGFISCQKEIDEENGQNPNTNSVNSETAKNLQRTAMYDGSFDDFLDGTSCSSVLFPVTVWVNNQKIILTNKNDYQLVLNILGEVINDEDTITFQFPISVKLSNYTEVQVENQAEYNAIKDTCEEAEAEKENAINCLKMNYPISILTYNISLEQTSTTVIESNQELYTYMSNFNEDEKFSIKYPISATLSNDTEVNISSDAEFKSHISDCLGDEDTMDDAQEDAETLENILVEGTFRVQSYINGGVDTANTYANYTIDFANDLTCSATNTANALAEKAEGTFSVTSEMEVFLTLEFSSEANFELLNDTWTVTNYSSSSITLQSTTNTSTALVLNQI</sequence>